<accession>A0AAD5UB91</accession>
<name>A0AAD5UB91_9FUNG</name>
<organism evidence="2 3">
    <name type="scientific">Boothiomyces macroporosus</name>
    <dbReference type="NCBI Taxonomy" id="261099"/>
    <lineage>
        <taxon>Eukaryota</taxon>
        <taxon>Fungi</taxon>
        <taxon>Fungi incertae sedis</taxon>
        <taxon>Chytridiomycota</taxon>
        <taxon>Chytridiomycota incertae sedis</taxon>
        <taxon>Chytridiomycetes</taxon>
        <taxon>Rhizophydiales</taxon>
        <taxon>Terramycetaceae</taxon>
        <taxon>Boothiomyces</taxon>
    </lineage>
</organism>
<dbReference type="Pfam" id="PF00010">
    <property type="entry name" value="HLH"/>
    <property type="match status" value="1"/>
</dbReference>
<dbReference type="SMART" id="SM00353">
    <property type="entry name" value="HLH"/>
    <property type="match status" value="1"/>
</dbReference>
<gene>
    <name evidence="2" type="ORF">HK103_000683</name>
</gene>
<dbReference type="PROSITE" id="PS50888">
    <property type="entry name" value="BHLH"/>
    <property type="match status" value="1"/>
</dbReference>
<dbReference type="InterPro" id="IPR036638">
    <property type="entry name" value="HLH_DNA-bd_sf"/>
</dbReference>
<proteinExistence type="predicted"/>
<dbReference type="SUPFAM" id="SSF47459">
    <property type="entry name" value="HLH, helix-loop-helix DNA-binding domain"/>
    <property type="match status" value="1"/>
</dbReference>
<dbReference type="InterPro" id="IPR011598">
    <property type="entry name" value="bHLH_dom"/>
</dbReference>
<feature type="domain" description="BHLH" evidence="1">
    <location>
        <begin position="9"/>
        <end position="61"/>
    </location>
</feature>
<dbReference type="Gene3D" id="4.10.280.10">
    <property type="entry name" value="Helix-loop-helix DNA-binding domain"/>
    <property type="match status" value="1"/>
</dbReference>
<keyword evidence="3" id="KW-1185">Reference proteome</keyword>
<protein>
    <recommendedName>
        <fullName evidence="1">BHLH domain-containing protein</fullName>
    </recommendedName>
</protein>
<dbReference type="GO" id="GO:0046983">
    <property type="term" value="F:protein dimerization activity"/>
    <property type="evidence" value="ECO:0007669"/>
    <property type="project" value="InterPro"/>
</dbReference>
<evidence type="ECO:0000313" key="2">
    <source>
        <dbReference type="EMBL" id="KAJ3253414.1"/>
    </source>
</evidence>
<evidence type="ECO:0000259" key="1">
    <source>
        <dbReference type="PROSITE" id="PS50888"/>
    </source>
</evidence>
<sequence>MKVRKKTEYRRLAHSEIERRRRAKINMVLAELRMIIPSSKAKDNNHQLSILENAIEYIDFLHHKLGITESDLASQVI</sequence>
<dbReference type="EMBL" id="JADGKB010000110">
    <property type="protein sequence ID" value="KAJ3253414.1"/>
    <property type="molecule type" value="Genomic_DNA"/>
</dbReference>
<comment type="caution">
    <text evidence="2">The sequence shown here is derived from an EMBL/GenBank/DDBJ whole genome shotgun (WGS) entry which is preliminary data.</text>
</comment>
<dbReference type="Proteomes" id="UP001210925">
    <property type="component" value="Unassembled WGS sequence"/>
</dbReference>
<dbReference type="AlphaFoldDB" id="A0AAD5UB91"/>
<reference evidence="2" key="1">
    <citation type="submission" date="2020-05" db="EMBL/GenBank/DDBJ databases">
        <title>Phylogenomic resolution of chytrid fungi.</title>
        <authorList>
            <person name="Stajich J.E."/>
            <person name="Amses K."/>
            <person name="Simmons R."/>
            <person name="Seto K."/>
            <person name="Myers J."/>
            <person name="Bonds A."/>
            <person name="Quandt C.A."/>
            <person name="Barry K."/>
            <person name="Liu P."/>
            <person name="Grigoriev I."/>
            <person name="Longcore J.E."/>
            <person name="James T.Y."/>
        </authorList>
    </citation>
    <scope>NUCLEOTIDE SEQUENCE</scope>
    <source>
        <strain evidence="2">PLAUS21</strain>
    </source>
</reference>
<evidence type="ECO:0000313" key="3">
    <source>
        <dbReference type="Proteomes" id="UP001210925"/>
    </source>
</evidence>